<evidence type="ECO:0000313" key="2">
    <source>
        <dbReference type="Proteomes" id="UP000249789"/>
    </source>
</evidence>
<name>A0A8G1RRX0_9EURO</name>
<accession>A0A8G1RRX0</accession>
<dbReference type="RefSeq" id="XP_040801784.1">
    <property type="nucleotide sequence ID" value="XM_040950831.1"/>
</dbReference>
<dbReference type="VEuPathDB" id="FungiDB:BO72DRAFT_96050"/>
<organism evidence="1 2">
    <name type="scientific">Aspergillus fijiensis CBS 313.89</name>
    <dbReference type="NCBI Taxonomy" id="1448319"/>
    <lineage>
        <taxon>Eukaryota</taxon>
        <taxon>Fungi</taxon>
        <taxon>Dikarya</taxon>
        <taxon>Ascomycota</taxon>
        <taxon>Pezizomycotina</taxon>
        <taxon>Eurotiomycetes</taxon>
        <taxon>Eurotiomycetidae</taxon>
        <taxon>Eurotiales</taxon>
        <taxon>Aspergillaceae</taxon>
        <taxon>Aspergillus</taxon>
    </lineage>
</organism>
<evidence type="ECO:0000313" key="1">
    <source>
        <dbReference type="EMBL" id="RAK77774.1"/>
    </source>
</evidence>
<reference evidence="1 2" key="1">
    <citation type="submission" date="2018-02" db="EMBL/GenBank/DDBJ databases">
        <title>The genomes of Aspergillus section Nigri reveals drivers in fungal speciation.</title>
        <authorList>
            <consortium name="DOE Joint Genome Institute"/>
            <person name="Vesth T.C."/>
            <person name="Nybo J."/>
            <person name="Theobald S."/>
            <person name="Brandl J."/>
            <person name="Frisvad J.C."/>
            <person name="Nielsen K.F."/>
            <person name="Lyhne E.K."/>
            <person name="Kogle M.E."/>
            <person name="Kuo A."/>
            <person name="Riley R."/>
            <person name="Clum A."/>
            <person name="Nolan M."/>
            <person name="Lipzen A."/>
            <person name="Salamov A."/>
            <person name="Henrissat B."/>
            <person name="Wiebenga A."/>
            <person name="De vries R.P."/>
            <person name="Grigoriev I.V."/>
            <person name="Mortensen U.H."/>
            <person name="Andersen M.R."/>
            <person name="Baker S.E."/>
        </authorList>
    </citation>
    <scope>NUCLEOTIDE SEQUENCE [LARGE SCALE GENOMIC DNA]</scope>
    <source>
        <strain evidence="1 2">CBS 313.89</strain>
    </source>
</reference>
<sequence>MIEAERLGKAGAAEKVEVARQLMKASKLCQAVEPHLQAHCKEQGATKGGDIGDGLAVRAASYLEDGMEALEEDCQDSDKLMGPLTHLFGHISRGGESRSYEKSRRKVLNVMMRKIDIVVNPLDLPEVLRRELPDTLLSTRRLSITIRDGFLP</sequence>
<gene>
    <name evidence="1" type="ORF">BO72DRAFT_96050</name>
</gene>
<dbReference type="Proteomes" id="UP000249789">
    <property type="component" value="Unassembled WGS sequence"/>
</dbReference>
<dbReference type="GeneID" id="63868166"/>
<keyword evidence="2" id="KW-1185">Reference proteome</keyword>
<dbReference type="AlphaFoldDB" id="A0A8G1RRX0"/>
<proteinExistence type="predicted"/>
<protein>
    <submittedName>
        <fullName evidence="1">Uncharacterized protein</fullName>
    </submittedName>
</protein>
<dbReference type="EMBL" id="KZ824640">
    <property type="protein sequence ID" value="RAK77774.1"/>
    <property type="molecule type" value="Genomic_DNA"/>
</dbReference>